<dbReference type="RefSeq" id="WP_134339289.1">
    <property type="nucleotide sequence ID" value="NZ_SOPW01000004.1"/>
</dbReference>
<comment type="caution">
    <text evidence="13">The sequence shown here is derived from an EMBL/GenBank/DDBJ whole genome shotgun (WGS) entry which is preliminary data.</text>
</comment>
<dbReference type="AlphaFoldDB" id="A0A4Y8IVF2"/>
<evidence type="ECO:0000256" key="8">
    <source>
        <dbReference type="ARBA" id="ARBA00023143"/>
    </source>
</evidence>
<evidence type="ECO:0000256" key="6">
    <source>
        <dbReference type="ARBA" id="ARBA00022989"/>
    </source>
</evidence>
<dbReference type="GO" id="GO:0005886">
    <property type="term" value="C:plasma membrane"/>
    <property type="evidence" value="ECO:0007669"/>
    <property type="project" value="UniProtKB-SubCell"/>
</dbReference>
<keyword evidence="13" id="KW-0966">Cell projection</keyword>
<dbReference type="PANTHER" id="PTHR30046:SF0">
    <property type="entry name" value="FLAGELLAR M-RING PROTEIN"/>
    <property type="match status" value="1"/>
</dbReference>
<gene>
    <name evidence="13" type="primary">fliF</name>
    <name evidence="13" type="ORF">E3U55_05195</name>
</gene>
<evidence type="ECO:0000256" key="5">
    <source>
        <dbReference type="ARBA" id="ARBA00022692"/>
    </source>
</evidence>
<comment type="similarity">
    <text evidence="3 9">Belongs to the FliF family.</text>
</comment>
<dbReference type="EMBL" id="SOPW01000004">
    <property type="protein sequence ID" value="TFB23216.1"/>
    <property type="molecule type" value="Genomic_DNA"/>
</dbReference>
<evidence type="ECO:0000256" key="9">
    <source>
        <dbReference type="PIRNR" id="PIRNR004862"/>
    </source>
</evidence>
<evidence type="ECO:0000256" key="1">
    <source>
        <dbReference type="ARBA" id="ARBA00004117"/>
    </source>
</evidence>
<evidence type="ECO:0000259" key="11">
    <source>
        <dbReference type="Pfam" id="PF01514"/>
    </source>
</evidence>
<dbReference type="Pfam" id="PF01514">
    <property type="entry name" value="YscJ_FliF"/>
    <property type="match status" value="1"/>
</dbReference>
<dbReference type="InterPro" id="IPR000067">
    <property type="entry name" value="FlgMring_FliF"/>
</dbReference>
<dbReference type="InterPro" id="IPR045851">
    <property type="entry name" value="AMP-bd_C_sf"/>
</dbReference>
<keyword evidence="14" id="KW-1185">Reference proteome</keyword>
<sequence length="529" mass="59300">MNETVQKFRNRFVEFWSSKSKTQKIGMVGGLVGLPLILIVSTLLFTSSNMVPLYSNLSHQEAGQLTSELDSRGVKYELTDGGTTILVPDAQSDRLLVDFAAQGIPNSGNIDYSFFSENVSWGMTDEERQIIELDALQTELASLISNIQGIESAKVLINQPKESIFVGDQQESSSASIVLNTEYGYEFSQSKIRSLYHLVSKAVPNLPTENIVIMNQNFEYFDLNTNTTGNGNTYVEHQQIKEDIERDLQRRVQRVLGTMIGQDKVVVSVTTDIDFTRENRVEELVEPVDLENMEGLPVSVDRVTETYAGIDGGQIPSDVTDIPEYLGQGDTDDLSEYEMVRETINNEFNRIRRDIVESPYEVRDIGIQVAVDNSVEENGEQVTLSAAEQQSVEEDVQSILSSMIETSISADVINNTETFNPADKVSIVFQPFSEGTNISQPVPTIPTWVYVVGGGLLLLVILLIFLVLRRRNEDDELVETEESYSSKVEELPLEEDLSDSGMRRKQLENLAKDKPEEFAKLLRTWISED</sequence>
<dbReference type="GO" id="GO:0009431">
    <property type="term" value="C:bacterial-type flagellum basal body, MS ring"/>
    <property type="evidence" value="ECO:0007669"/>
    <property type="project" value="InterPro"/>
</dbReference>
<evidence type="ECO:0000256" key="2">
    <source>
        <dbReference type="ARBA" id="ARBA00004651"/>
    </source>
</evidence>
<feature type="transmembrane region" description="Helical" evidence="10">
    <location>
        <begin position="448"/>
        <end position="468"/>
    </location>
</feature>
<name>A0A4Y8IVF2_9BACI</name>
<dbReference type="PIRSF" id="PIRSF004862">
    <property type="entry name" value="FliF"/>
    <property type="match status" value="1"/>
</dbReference>
<reference evidence="13 14" key="1">
    <citation type="submission" date="2019-03" db="EMBL/GenBank/DDBJ databases">
        <authorList>
            <person name="He R.-H."/>
        </authorList>
    </citation>
    <scope>NUCLEOTIDE SEQUENCE [LARGE SCALE GENOMIC DNA]</scope>
    <source>
        <strain evidence="14">SH 714</strain>
    </source>
</reference>
<evidence type="ECO:0000256" key="10">
    <source>
        <dbReference type="SAM" id="Phobius"/>
    </source>
</evidence>
<feature type="domain" description="Flagellar M-ring N-terminal" evidence="11">
    <location>
        <begin position="46"/>
        <end position="220"/>
    </location>
</feature>
<comment type="subcellular location">
    <subcellularLocation>
        <location evidence="1 9">Bacterial flagellum basal body</location>
    </subcellularLocation>
    <subcellularLocation>
        <location evidence="2">Cell membrane</location>
        <topology evidence="2">Multi-pass membrane protein</topology>
    </subcellularLocation>
</comment>
<dbReference type="Proteomes" id="UP000297975">
    <property type="component" value="Unassembled WGS sequence"/>
</dbReference>
<evidence type="ECO:0000256" key="4">
    <source>
        <dbReference type="ARBA" id="ARBA00022475"/>
    </source>
</evidence>
<dbReference type="PANTHER" id="PTHR30046">
    <property type="entry name" value="FLAGELLAR M-RING PROTEIN"/>
    <property type="match status" value="1"/>
</dbReference>
<evidence type="ECO:0000313" key="13">
    <source>
        <dbReference type="EMBL" id="TFB23216.1"/>
    </source>
</evidence>
<dbReference type="PRINTS" id="PR01009">
    <property type="entry name" value="FLGMRINGFLIF"/>
</dbReference>
<organism evidence="13 14">
    <name type="scientific">Filobacillus milosensis</name>
    <dbReference type="NCBI Taxonomy" id="94137"/>
    <lineage>
        <taxon>Bacteria</taxon>
        <taxon>Bacillati</taxon>
        <taxon>Bacillota</taxon>
        <taxon>Bacilli</taxon>
        <taxon>Bacillales</taxon>
        <taxon>Bacillaceae</taxon>
        <taxon>Filobacillus</taxon>
    </lineage>
</organism>
<keyword evidence="8 9" id="KW-0975">Bacterial flagellum</keyword>
<dbReference type="InterPro" id="IPR013556">
    <property type="entry name" value="Flag_M-ring_C"/>
</dbReference>
<feature type="transmembrane region" description="Helical" evidence="10">
    <location>
        <begin position="25"/>
        <end position="45"/>
    </location>
</feature>
<evidence type="ECO:0000256" key="7">
    <source>
        <dbReference type="ARBA" id="ARBA00023136"/>
    </source>
</evidence>
<feature type="domain" description="Flagellar M-ring C-terminal" evidence="12">
    <location>
        <begin position="256"/>
        <end position="398"/>
    </location>
</feature>
<dbReference type="GO" id="GO:0071973">
    <property type="term" value="P:bacterial-type flagellum-dependent cell motility"/>
    <property type="evidence" value="ECO:0007669"/>
    <property type="project" value="InterPro"/>
</dbReference>
<evidence type="ECO:0000313" key="14">
    <source>
        <dbReference type="Proteomes" id="UP000297975"/>
    </source>
</evidence>
<accession>A0A4Y8IVF2</accession>
<dbReference type="GO" id="GO:0003774">
    <property type="term" value="F:cytoskeletal motor activity"/>
    <property type="evidence" value="ECO:0007669"/>
    <property type="project" value="InterPro"/>
</dbReference>
<evidence type="ECO:0000256" key="3">
    <source>
        <dbReference type="ARBA" id="ARBA00007971"/>
    </source>
</evidence>
<keyword evidence="13" id="KW-0969">Cilium</keyword>
<comment type="function">
    <text evidence="9">The M ring may be actively involved in energy transduction.</text>
</comment>
<dbReference type="NCBIfam" id="TIGR00206">
    <property type="entry name" value="fliF"/>
    <property type="match status" value="1"/>
</dbReference>
<dbReference type="Gene3D" id="3.30.300.30">
    <property type="match status" value="1"/>
</dbReference>
<dbReference type="InterPro" id="IPR043427">
    <property type="entry name" value="YscJ/FliF"/>
</dbReference>
<protein>
    <recommendedName>
        <fullName evidence="9">Flagellar M-ring protein</fullName>
    </recommendedName>
</protein>
<keyword evidence="4" id="KW-1003">Cell membrane</keyword>
<keyword evidence="6 10" id="KW-1133">Transmembrane helix</keyword>
<proteinExistence type="inferred from homology"/>
<keyword evidence="7 10" id="KW-0472">Membrane</keyword>
<evidence type="ECO:0000259" key="12">
    <source>
        <dbReference type="Pfam" id="PF08345"/>
    </source>
</evidence>
<keyword evidence="5 10" id="KW-0812">Transmembrane</keyword>
<keyword evidence="13" id="KW-0282">Flagellum</keyword>
<dbReference type="OrthoDB" id="9807026at2"/>
<dbReference type="InterPro" id="IPR006182">
    <property type="entry name" value="FliF_N_dom"/>
</dbReference>
<dbReference type="Pfam" id="PF08345">
    <property type="entry name" value="YscJ_FliF_C"/>
    <property type="match status" value="1"/>
</dbReference>